<dbReference type="InterPro" id="IPR023635">
    <property type="entry name" value="Peptide_deformylase"/>
</dbReference>
<reference evidence="3 4" key="1">
    <citation type="submission" date="2016-09" db="EMBL/GenBank/DDBJ databases">
        <authorList>
            <person name="Capua I."/>
            <person name="De Benedictis P."/>
            <person name="Joannis T."/>
            <person name="Lombin L.H."/>
            <person name="Cattoli G."/>
        </authorList>
    </citation>
    <scope>NUCLEOTIDE SEQUENCE [LARGE SCALE GENOMIC DNA]</scope>
    <source>
        <strain evidence="3 4">GluBS11</strain>
    </source>
</reference>
<protein>
    <submittedName>
        <fullName evidence="3">Peptide deformylase</fullName>
    </submittedName>
</protein>
<dbReference type="SUPFAM" id="SSF56420">
    <property type="entry name" value="Peptide deformylase"/>
    <property type="match status" value="1"/>
</dbReference>
<dbReference type="InterPro" id="IPR036821">
    <property type="entry name" value="Peptide_deformylase_sf"/>
</dbReference>
<sequence>MAYRKIRENSEECSILRKRSKPVAVIDDKIRELLDDMAETMYKESGVGLAAPQIGIIKRLVVIDVGTGILP</sequence>
<dbReference type="PANTHER" id="PTHR10458">
    <property type="entry name" value="PEPTIDE DEFORMYLASE"/>
    <property type="match status" value="1"/>
</dbReference>
<dbReference type="GO" id="GO:0042586">
    <property type="term" value="F:peptide deformylase activity"/>
    <property type="evidence" value="ECO:0007669"/>
    <property type="project" value="InterPro"/>
</dbReference>
<accession>A0A1D3TVY0</accession>
<proteinExistence type="inferred from homology"/>
<dbReference type="RefSeq" id="WP_330387932.1">
    <property type="nucleotide sequence ID" value="NZ_FMKA01000019.1"/>
</dbReference>
<dbReference type="Proteomes" id="UP000199315">
    <property type="component" value="Unassembled WGS sequence"/>
</dbReference>
<dbReference type="EMBL" id="FMKA01000019">
    <property type="protein sequence ID" value="SCP98346.1"/>
    <property type="molecule type" value="Genomic_DNA"/>
</dbReference>
<evidence type="ECO:0000256" key="2">
    <source>
        <dbReference type="ARBA" id="ARBA00023004"/>
    </source>
</evidence>
<dbReference type="AlphaFoldDB" id="A0A1D3TVY0"/>
<evidence type="ECO:0000313" key="4">
    <source>
        <dbReference type="Proteomes" id="UP000199315"/>
    </source>
</evidence>
<gene>
    <name evidence="3" type="ORF">SAMN05421730_101951</name>
</gene>
<dbReference type="STRING" id="1619234.SAMN05421730_101951"/>
<keyword evidence="2" id="KW-0408">Iron</keyword>
<keyword evidence="4" id="KW-1185">Reference proteome</keyword>
<dbReference type="Pfam" id="PF01327">
    <property type="entry name" value="Pep_deformylase"/>
    <property type="match status" value="1"/>
</dbReference>
<dbReference type="PANTHER" id="PTHR10458:SF22">
    <property type="entry name" value="PEPTIDE DEFORMYLASE"/>
    <property type="match status" value="1"/>
</dbReference>
<dbReference type="Gene3D" id="3.90.45.10">
    <property type="entry name" value="Peptide deformylase"/>
    <property type="match status" value="1"/>
</dbReference>
<evidence type="ECO:0000256" key="1">
    <source>
        <dbReference type="ARBA" id="ARBA00010759"/>
    </source>
</evidence>
<organism evidence="3 4">
    <name type="scientific">Anaerobium acetethylicum</name>
    <dbReference type="NCBI Taxonomy" id="1619234"/>
    <lineage>
        <taxon>Bacteria</taxon>
        <taxon>Bacillati</taxon>
        <taxon>Bacillota</taxon>
        <taxon>Clostridia</taxon>
        <taxon>Lachnospirales</taxon>
        <taxon>Lachnospiraceae</taxon>
        <taxon>Anaerobium</taxon>
    </lineage>
</organism>
<evidence type="ECO:0000313" key="3">
    <source>
        <dbReference type="EMBL" id="SCP98346.1"/>
    </source>
</evidence>
<name>A0A1D3TVY0_9FIRM</name>
<comment type="similarity">
    <text evidence="1">Belongs to the polypeptide deformylase family.</text>
</comment>